<dbReference type="GO" id="GO:0031901">
    <property type="term" value="C:early endosome membrane"/>
    <property type="evidence" value="ECO:0007669"/>
    <property type="project" value="UniProtKB-SubCell"/>
</dbReference>
<feature type="transmembrane region" description="Helical" evidence="11">
    <location>
        <begin position="185"/>
        <end position="201"/>
    </location>
</feature>
<dbReference type="Pfam" id="PF01545">
    <property type="entry name" value="Cation_efflux"/>
    <property type="match status" value="1"/>
</dbReference>
<feature type="transmembrane region" description="Helical" evidence="11">
    <location>
        <begin position="123"/>
        <end position="141"/>
    </location>
</feature>
<dbReference type="PANTHER" id="PTHR31937">
    <property type="entry name" value="TRANSMEMBRANE PROTEIN 163"/>
    <property type="match status" value="1"/>
</dbReference>
<comment type="subcellular location">
    <subcellularLocation>
        <location evidence="2">Cytoplasmic vesicle</location>
        <location evidence="2">Secretory vesicle</location>
        <location evidence="2">Synaptic vesicle membrane</location>
        <topology evidence="2">Multi-pass membrane protein</topology>
    </subcellularLocation>
    <subcellularLocation>
        <location evidence="1">Early endosome membrane</location>
    </subcellularLocation>
</comment>
<protein>
    <submittedName>
        <fullName evidence="13">203_t:CDS:1</fullName>
    </submittedName>
</protein>
<feature type="transmembrane region" description="Helical" evidence="11">
    <location>
        <begin position="12"/>
        <end position="34"/>
    </location>
</feature>
<dbReference type="InterPro" id="IPR027469">
    <property type="entry name" value="Cation_efflux_TMD_sf"/>
</dbReference>
<keyword evidence="14" id="KW-1185">Reference proteome</keyword>
<comment type="similarity">
    <text evidence="3">Belongs to the TMEM163 family.</text>
</comment>
<dbReference type="Proteomes" id="UP000789706">
    <property type="component" value="Unassembled WGS sequence"/>
</dbReference>
<evidence type="ECO:0000256" key="2">
    <source>
        <dbReference type="ARBA" id="ARBA00004644"/>
    </source>
</evidence>
<dbReference type="EMBL" id="CAJVPK010000224">
    <property type="protein sequence ID" value="CAG8478007.1"/>
    <property type="molecule type" value="Genomic_DNA"/>
</dbReference>
<evidence type="ECO:0000256" key="1">
    <source>
        <dbReference type="ARBA" id="ARBA00004146"/>
    </source>
</evidence>
<evidence type="ECO:0000256" key="4">
    <source>
        <dbReference type="ARBA" id="ARBA00022692"/>
    </source>
</evidence>
<feature type="transmembrane region" description="Helical" evidence="11">
    <location>
        <begin position="90"/>
        <end position="111"/>
    </location>
</feature>
<keyword evidence="10" id="KW-0968">Cytoplasmic vesicle</keyword>
<proteinExistence type="inferred from homology"/>
<evidence type="ECO:0000256" key="11">
    <source>
        <dbReference type="SAM" id="Phobius"/>
    </source>
</evidence>
<evidence type="ECO:0000313" key="14">
    <source>
        <dbReference type="Proteomes" id="UP000789706"/>
    </source>
</evidence>
<evidence type="ECO:0000256" key="5">
    <source>
        <dbReference type="ARBA" id="ARBA00022753"/>
    </source>
</evidence>
<dbReference type="GO" id="GO:0030003">
    <property type="term" value="P:intracellular monoatomic cation homeostasis"/>
    <property type="evidence" value="ECO:0007669"/>
    <property type="project" value="UniProtKB-ARBA"/>
</dbReference>
<evidence type="ECO:0000256" key="7">
    <source>
        <dbReference type="ARBA" id="ARBA00022989"/>
    </source>
</evidence>
<keyword evidence="9 11" id="KW-0472">Membrane</keyword>
<dbReference type="Gene3D" id="1.20.1510.10">
    <property type="entry name" value="Cation efflux protein transmembrane domain"/>
    <property type="match status" value="1"/>
</dbReference>
<dbReference type="SUPFAM" id="SSF161111">
    <property type="entry name" value="Cation efflux protein transmembrane domain-like"/>
    <property type="match status" value="1"/>
</dbReference>
<feature type="transmembrane region" description="Helical" evidence="11">
    <location>
        <begin position="40"/>
        <end position="65"/>
    </location>
</feature>
<dbReference type="OrthoDB" id="5980560at2759"/>
<dbReference type="AlphaFoldDB" id="A0A9N8WAN0"/>
<name>A0A9N8WAN0_9GLOM</name>
<dbReference type="GO" id="GO:0008324">
    <property type="term" value="F:monoatomic cation transmembrane transporter activity"/>
    <property type="evidence" value="ECO:0007669"/>
    <property type="project" value="InterPro"/>
</dbReference>
<organism evidence="13 14">
    <name type="scientific">Diversispora eburnea</name>
    <dbReference type="NCBI Taxonomy" id="1213867"/>
    <lineage>
        <taxon>Eukaryota</taxon>
        <taxon>Fungi</taxon>
        <taxon>Fungi incertae sedis</taxon>
        <taxon>Mucoromycota</taxon>
        <taxon>Glomeromycotina</taxon>
        <taxon>Glomeromycetes</taxon>
        <taxon>Diversisporales</taxon>
        <taxon>Diversisporaceae</taxon>
        <taxon>Diversispora</taxon>
    </lineage>
</organism>
<keyword evidence="5" id="KW-0967">Endosome</keyword>
<evidence type="ECO:0000256" key="9">
    <source>
        <dbReference type="ARBA" id="ARBA00023136"/>
    </source>
</evidence>
<dbReference type="PANTHER" id="PTHR31937:SF2">
    <property type="entry name" value="TRANSMEMBRANE PROTEIN 163"/>
    <property type="match status" value="1"/>
</dbReference>
<evidence type="ECO:0000256" key="10">
    <source>
        <dbReference type="ARBA" id="ARBA00023329"/>
    </source>
</evidence>
<accession>A0A9N8WAN0</accession>
<evidence type="ECO:0000256" key="6">
    <source>
        <dbReference type="ARBA" id="ARBA00022833"/>
    </source>
</evidence>
<comment type="caution">
    <text evidence="13">The sequence shown here is derived from an EMBL/GenBank/DDBJ whole genome shotgun (WGS) entry which is preliminary data.</text>
</comment>
<evidence type="ECO:0000259" key="12">
    <source>
        <dbReference type="Pfam" id="PF01545"/>
    </source>
</evidence>
<dbReference type="InterPro" id="IPR026765">
    <property type="entry name" value="Tmem163"/>
</dbReference>
<gene>
    <name evidence="13" type="ORF">DEBURN_LOCUS3501</name>
</gene>
<dbReference type="InterPro" id="IPR058533">
    <property type="entry name" value="Cation_efflux_TM"/>
</dbReference>
<keyword evidence="7 11" id="KW-1133">Transmembrane helix</keyword>
<reference evidence="13" key="1">
    <citation type="submission" date="2021-06" db="EMBL/GenBank/DDBJ databases">
        <authorList>
            <person name="Kallberg Y."/>
            <person name="Tangrot J."/>
            <person name="Rosling A."/>
        </authorList>
    </citation>
    <scope>NUCLEOTIDE SEQUENCE</scope>
    <source>
        <strain evidence="13">AZ414A</strain>
    </source>
</reference>
<keyword evidence="6" id="KW-0862">Zinc</keyword>
<evidence type="ECO:0000256" key="3">
    <source>
        <dbReference type="ARBA" id="ARBA00008731"/>
    </source>
</evidence>
<keyword evidence="4 11" id="KW-0812">Transmembrane</keyword>
<feature type="transmembrane region" description="Helical" evidence="11">
    <location>
        <begin position="161"/>
        <end position="179"/>
    </location>
</feature>
<sequence length="278" mass="30615">MAKTRLQLINLAIIVCAITILSNIVEGVLSLILGSQSNSVSLIIFGIGSFVEMTSASLVLGRFVVELRKSIQIEEAIVDKTTFIDIERKTTLGIGLLFLVLASGTFLHAIISLSQRSHPENTIAGLIISSVSIVCMLAVYIAKRYLAAKLDSSSLASEAQCSLACIKITGVLFVSSLIYMIWENIWWVDSVAALIFSTFFAKEGYVMINWASSEYFTDIKTEEGRSDNDINEKKAVVQDEKDIIKCVAPVRWGHRSNSFKHDKSINETVHTTNLLKAC</sequence>
<dbReference type="GO" id="GO:0098771">
    <property type="term" value="P:inorganic ion homeostasis"/>
    <property type="evidence" value="ECO:0007669"/>
    <property type="project" value="UniProtKB-ARBA"/>
</dbReference>
<evidence type="ECO:0000313" key="13">
    <source>
        <dbReference type="EMBL" id="CAG8478007.1"/>
    </source>
</evidence>
<keyword evidence="8" id="KW-0770">Synapse</keyword>
<feature type="domain" description="Cation efflux protein transmembrane" evidence="12">
    <location>
        <begin position="94"/>
        <end position="208"/>
    </location>
</feature>
<evidence type="ECO:0000256" key="8">
    <source>
        <dbReference type="ARBA" id="ARBA00023018"/>
    </source>
</evidence>